<organism evidence="2 3">
    <name type="scientific">Rhynchophorus ferrugineus</name>
    <name type="common">Red palm weevil</name>
    <name type="synonym">Curculio ferrugineus</name>
    <dbReference type="NCBI Taxonomy" id="354439"/>
    <lineage>
        <taxon>Eukaryota</taxon>
        <taxon>Metazoa</taxon>
        <taxon>Ecdysozoa</taxon>
        <taxon>Arthropoda</taxon>
        <taxon>Hexapoda</taxon>
        <taxon>Insecta</taxon>
        <taxon>Pterygota</taxon>
        <taxon>Neoptera</taxon>
        <taxon>Endopterygota</taxon>
        <taxon>Coleoptera</taxon>
        <taxon>Polyphaga</taxon>
        <taxon>Cucujiformia</taxon>
        <taxon>Curculionidae</taxon>
        <taxon>Dryophthorinae</taxon>
        <taxon>Rhynchophorus</taxon>
    </lineage>
</organism>
<proteinExistence type="predicted"/>
<dbReference type="Proteomes" id="UP000625711">
    <property type="component" value="Unassembled WGS sequence"/>
</dbReference>
<feature type="region of interest" description="Disordered" evidence="1">
    <location>
        <begin position="1"/>
        <end position="80"/>
    </location>
</feature>
<evidence type="ECO:0000313" key="2">
    <source>
        <dbReference type="EMBL" id="KAF7265480.1"/>
    </source>
</evidence>
<dbReference type="EMBL" id="JAACXV010014612">
    <property type="protein sequence ID" value="KAF7265480.1"/>
    <property type="molecule type" value="Genomic_DNA"/>
</dbReference>
<keyword evidence="3" id="KW-1185">Reference proteome</keyword>
<feature type="compositionally biased region" description="Basic and acidic residues" evidence="1">
    <location>
        <begin position="46"/>
        <end position="56"/>
    </location>
</feature>
<reference evidence="2" key="1">
    <citation type="submission" date="2020-08" db="EMBL/GenBank/DDBJ databases">
        <title>Genome sequencing and assembly of the red palm weevil Rhynchophorus ferrugineus.</title>
        <authorList>
            <person name="Dias G.B."/>
            <person name="Bergman C.M."/>
            <person name="Manee M."/>
        </authorList>
    </citation>
    <scope>NUCLEOTIDE SEQUENCE</scope>
    <source>
        <strain evidence="2">AA-2017</strain>
        <tissue evidence="2">Whole larva</tissue>
    </source>
</reference>
<gene>
    <name evidence="2" type="ORF">GWI33_021134</name>
</gene>
<feature type="compositionally biased region" description="Polar residues" evidence="1">
    <location>
        <begin position="1"/>
        <end position="18"/>
    </location>
</feature>
<accession>A0A834HVC1</accession>
<evidence type="ECO:0000313" key="3">
    <source>
        <dbReference type="Proteomes" id="UP000625711"/>
    </source>
</evidence>
<name>A0A834HVC1_RHYFE</name>
<feature type="region of interest" description="Disordered" evidence="1">
    <location>
        <begin position="101"/>
        <end position="138"/>
    </location>
</feature>
<protein>
    <submittedName>
        <fullName evidence="2">Uncharacterized protein</fullName>
    </submittedName>
</protein>
<dbReference type="AlphaFoldDB" id="A0A834HVC1"/>
<evidence type="ECO:0000256" key="1">
    <source>
        <dbReference type="SAM" id="MobiDB-lite"/>
    </source>
</evidence>
<comment type="caution">
    <text evidence="2">The sequence shown here is derived from an EMBL/GenBank/DDBJ whole genome shotgun (WGS) entry which is preliminary data.</text>
</comment>
<sequence length="138" mass="14772">MTSSFSKANEITYDTSTVPVIEQRNIVKKPELVQPGKSTKKQQKNRNPERNGEETKRKKIHLPSSTSTAENPLPAVAAATAPPPSLAISASVIRRCNFPKAPLQSHKTNGSAAGLSRFLPCNSRNGSGRDVAPAISPN</sequence>